<keyword evidence="1 5" id="KW-0540">Nuclease</keyword>
<evidence type="ECO:0000256" key="5">
    <source>
        <dbReference type="PIRNR" id="PIRNR006743"/>
    </source>
</evidence>
<reference evidence="12" key="1">
    <citation type="journal article" date="2019" name="G3 (Bethesda)">
        <title>Genome Assemblies of Two Rare Opportunistic Yeast Pathogens: Diutina rugosa (syn. Candida rugosa) and Trichomonascus ciferrii (syn. Candida ciferrii).</title>
        <authorList>
            <person name="Mixao V."/>
            <person name="Saus E."/>
            <person name="Hansen A.P."/>
            <person name="Lass-Florl C."/>
            <person name="Gabaldon T."/>
        </authorList>
    </citation>
    <scope>NUCLEOTIDE SEQUENCE</scope>
    <source>
        <strain evidence="12">CBS 4856</strain>
    </source>
</reference>
<keyword evidence="3 5" id="KW-0269">Exonuclease</keyword>
<dbReference type="Gene3D" id="3.40.50.12390">
    <property type="match status" value="2"/>
</dbReference>
<dbReference type="Pfam" id="PF17846">
    <property type="entry name" value="XRN_M"/>
    <property type="match status" value="1"/>
</dbReference>
<evidence type="ECO:0000256" key="3">
    <source>
        <dbReference type="ARBA" id="ARBA00022839"/>
    </source>
</evidence>
<dbReference type="InterPro" id="IPR004859">
    <property type="entry name" value="Xrn1_N"/>
</dbReference>
<evidence type="ECO:0000313" key="12">
    <source>
        <dbReference type="EMBL" id="KAA8915313.1"/>
    </source>
</evidence>
<gene>
    <name evidence="12" type="ORF">TRICI_002542</name>
</gene>
<dbReference type="InterPro" id="IPR047008">
    <property type="entry name" value="XRN1_SH3_sf"/>
</dbReference>
<dbReference type="InterPro" id="IPR040992">
    <property type="entry name" value="XRN1_D1"/>
</dbReference>
<dbReference type="InterPro" id="IPR016494">
    <property type="entry name" value="5_3_exoribonuclease_1"/>
</dbReference>
<evidence type="ECO:0000259" key="10">
    <source>
        <dbReference type="Pfam" id="PF18332"/>
    </source>
</evidence>
<dbReference type="Proteomes" id="UP000761534">
    <property type="component" value="Unassembled WGS sequence"/>
</dbReference>
<dbReference type="InterPro" id="IPR027073">
    <property type="entry name" value="5_3_exoribonuclease"/>
</dbReference>
<dbReference type="GO" id="GO:0005737">
    <property type="term" value="C:cytoplasm"/>
    <property type="evidence" value="ECO:0007669"/>
    <property type="project" value="UniProtKB-SubCell"/>
</dbReference>
<dbReference type="Gene3D" id="1.25.40.1050">
    <property type="match status" value="1"/>
</dbReference>
<dbReference type="Pfam" id="PF03159">
    <property type="entry name" value="XRN_N"/>
    <property type="match status" value="1"/>
</dbReference>
<dbReference type="Gene3D" id="2.30.30.750">
    <property type="match status" value="1"/>
</dbReference>
<comment type="function">
    <text evidence="5">Multifunctional protein that exhibits several independent functions at different levels of the cellular processes. 5'-3' exonuclease component of the nonsense-mediated mRNA decay (NMD) which is a highly conserved mRNA degradation pathway, an RNA surveillance system whose role is to identify and rid cells of mRNA with premature termination codons and thus prevents accumulation of potentially harmful truncated proteins.</text>
</comment>
<comment type="caution">
    <text evidence="12">The sequence shown here is derived from an EMBL/GenBank/DDBJ whole genome shotgun (WGS) entry which is preliminary data.</text>
</comment>
<feature type="compositionally biased region" description="Polar residues" evidence="6">
    <location>
        <begin position="1195"/>
        <end position="1204"/>
    </location>
</feature>
<evidence type="ECO:0000256" key="2">
    <source>
        <dbReference type="ARBA" id="ARBA00022801"/>
    </source>
</evidence>
<dbReference type="Gene3D" id="3.30.1370.250">
    <property type="match status" value="1"/>
</dbReference>
<dbReference type="PANTHER" id="PTHR12341:SF7">
    <property type="entry name" value="5'-3' EXORIBONUCLEASE 1"/>
    <property type="match status" value="1"/>
</dbReference>
<evidence type="ECO:0000256" key="1">
    <source>
        <dbReference type="ARBA" id="ARBA00022722"/>
    </source>
</evidence>
<evidence type="ECO:0000313" key="13">
    <source>
        <dbReference type="Proteomes" id="UP000761534"/>
    </source>
</evidence>
<feature type="region of interest" description="Disordered" evidence="6">
    <location>
        <begin position="1353"/>
        <end position="1422"/>
    </location>
</feature>
<dbReference type="InterPro" id="IPR014722">
    <property type="entry name" value="Rib_uL2_dom2"/>
</dbReference>
<dbReference type="EC" id="3.1.13.-" evidence="5"/>
<evidence type="ECO:0000259" key="11">
    <source>
        <dbReference type="Pfam" id="PF18334"/>
    </source>
</evidence>
<evidence type="ECO:0000259" key="8">
    <source>
        <dbReference type="Pfam" id="PF17846"/>
    </source>
</evidence>
<keyword evidence="5" id="KW-0866">Nonsense-mediated mRNA decay</keyword>
<dbReference type="GO" id="GO:0000184">
    <property type="term" value="P:nuclear-transcribed mRNA catabolic process, nonsense-mediated decay"/>
    <property type="evidence" value="ECO:0007669"/>
    <property type="project" value="UniProtKB-KW"/>
</dbReference>
<dbReference type="PIRSF" id="PIRSF006743">
    <property type="entry name" value="Exonuclease_Xnr1"/>
    <property type="match status" value="1"/>
</dbReference>
<dbReference type="GO" id="GO:0003723">
    <property type="term" value="F:RNA binding"/>
    <property type="evidence" value="ECO:0007669"/>
    <property type="project" value="UniProtKB-KW"/>
</dbReference>
<feature type="domain" description="Xrn1 N-terminal" evidence="7">
    <location>
        <begin position="1"/>
        <end position="168"/>
    </location>
</feature>
<keyword evidence="5" id="KW-0694">RNA-binding</keyword>
<dbReference type="OrthoDB" id="372487at2759"/>
<name>A0A642VBG5_9ASCO</name>
<keyword evidence="5" id="KW-0963">Cytoplasm</keyword>
<dbReference type="InterPro" id="IPR041106">
    <property type="entry name" value="XRN1_D2_D3"/>
</dbReference>
<feature type="domain" description="5'-3' exoribonuclease 1 SH3-like" evidence="9">
    <location>
        <begin position="1091"/>
        <end position="1161"/>
    </location>
</feature>
<dbReference type="InterPro" id="IPR047007">
    <property type="entry name" value="XRN1_D1_sf"/>
</dbReference>
<dbReference type="CDD" id="cd18673">
    <property type="entry name" value="PIN_XRN1-2-like"/>
    <property type="match status" value="1"/>
</dbReference>
<comment type="subcellular location">
    <subcellularLocation>
        <location evidence="5">Cytoplasm</location>
    </subcellularLocation>
</comment>
<feature type="region of interest" description="Disordered" evidence="6">
    <location>
        <begin position="1267"/>
        <end position="1296"/>
    </location>
</feature>
<dbReference type="InterPro" id="IPR041412">
    <property type="entry name" value="Xrn1_helical"/>
</dbReference>
<dbReference type="FunFam" id="3.40.50.12390:FF:000002">
    <property type="entry name" value="5'-3' exoribonuclease 1"/>
    <property type="match status" value="1"/>
</dbReference>
<protein>
    <recommendedName>
        <fullName evidence="5">5'-3' exoribonuclease 1</fullName>
        <ecNumber evidence="5">3.1.13.-</ecNumber>
    </recommendedName>
</protein>
<keyword evidence="13" id="KW-1185">Reference proteome</keyword>
<feature type="compositionally biased region" description="Low complexity" evidence="6">
    <location>
        <begin position="1226"/>
        <end position="1248"/>
    </location>
</feature>
<comment type="similarity">
    <text evidence="4 5">Belongs to the 5'-3' exonuclease family.</text>
</comment>
<dbReference type="Gene3D" id="2.170.260.40">
    <property type="match status" value="1"/>
</dbReference>
<dbReference type="Pfam" id="PF18129">
    <property type="entry name" value="SH3_12"/>
    <property type="match status" value="1"/>
</dbReference>
<dbReference type="InterPro" id="IPR041385">
    <property type="entry name" value="SH3_12"/>
</dbReference>
<dbReference type="VEuPathDB" id="FungiDB:TRICI_002542"/>
<feature type="compositionally biased region" description="Basic residues" evidence="6">
    <location>
        <begin position="1398"/>
        <end position="1422"/>
    </location>
</feature>
<dbReference type="GO" id="GO:0016075">
    <property type="term" value="P:rRNA catabolic process"/>
    <property type="evidence" value="ECO:0007669"/>
    <property type="project" value="TreeGrafter"/>
</dbReference>
<evidence type="ECO:0000259" key="9">
    <source>
        <dbReference type="Pfam" id="PF18129"/>
    </source>
</evidence>
<dbReference type="EMBL" id="SWFS01000177">
    <property type="protein sequence ID" value="KAA8915313.1"/>
    <property type="molecule type" value="Genomic_DNA"/>
</dbReference>
<dbReference type="GO" id="GO:0005634">
    <property type="term" value="C:nucleus"/>
    <property type="evidence" value="ECO:0007669"/>
    <property type="project" value="TreeGrafter"/>
</dbReference>
<dbReference type="Pfam" id="PF18334">
    <property type="entry name" value="XRN1_D2_D3"/>
    <property type="match status" value="1"/>
</dbReference>
<feature type="domain" description="5'-3' exoribonuclease 1 D1" evidence="10">
    <location>
        <begin position="655"/>
        <end position="842"/>
    </location>
</feature>
<proteinExistence type="inferred from homology"/>
<accession>A0A642VBG5</accession>
<keyword evidence="2 5" id="KW-0378">Hydrolase</keyword>
<dbReference type="Gene3D" id="2.30.30.30">
    <property type="match status" value="1"/>
</dbReference>
<evidence type="ECO:0000256" key="6">
    <source>
        <dbReference type="SAM" id="MobiDB-lite"/>
    </source>
</evidence>
<sequence>MFVAIFNYIEHLFDLIRPQKMFFMAIDGVAPRAKMNQQRSRRFRTALDAEKARKKALDQGLELPTDDPFDSNAITPGTEFMAKLTSQLKYFINRKVSEDATWQGIDVILSGHEVPGEGEHKIMEQIRFDRAREDFDHNTRHCLYGLDADLIMLGLLSHDPHFALLREEVTFGRRDKKQKELTEQKFFLLHLSLVREYLELEFGDVKDEISFDFDFERVLDDFILINYFVGNDFLPELPSLLINEGALPTVFRTYKNALKQLDGYLTSKGVINFNRLGVWLDEMSKFELEKFEKGAIDAQWMNEDLDSVSLKSIDHPKLSLTPREKELLRLVKPFILSSHDAGKPEDGTKSPPSIVLPEWVADEALQFVRALAERTTCRVAQDGDNIVLIFDVDGVPDNENEDDESNRLLEVHRVLKKYENAPVEREEDKQHRKELYEEKFKKWKNKYYKDKFKTTLDDVDTIKDVAENYLEGLQWVYSYYFTGVASWGWFYRYHYAPCISDVKLGLKEKYDFTLGTPFRPFEQLMAVLPSRSKQLVPPAFRPLMYEETSPILDFYPHNFELDMNGKKNEWEAVVKIPFVEEKRLLSALATKEKYLTEEERRRNSFGKNLKFIFNPQVDYKYPSSLPGIFLDIPHSHCIEQELDHVDLNQDQVRFGLMENVKLGAEALAGFPSIKTIPHTHTLERAGVQVFQQPTRNESIIIALKNIFEDDTASSIAEKLLDESVFVGWPYLREAKVVAISDELFRYEKSQGTITSNPHPQKTLDDWKKRTSKFEEYFSRIGVRIGTVDIVVHVKKLKGLIRTRDGAYVKEFGLNEDEPEDDSYALQTLVEEVANEDERFKERESLPVSEEFPLDSKAVNLGPTGYGNPVTIIGHSVDKLDIKLMKLERPEPGFGIKAAIHERQSFRYYPSYEIAKMIKMHPLMLSKITSSFLVLVGNKKYDAGLSLKFEAKRLKVLGYSRRGQRGWEFTPQTIQLIQEYRQQFPDVCQALSEHSGSGLPQMDKLLDISQEKARGRMDELRRWIKSRTTDQPQFSSVSLESEGLTAETIKKIEQAIIPYFDAPEPVKSIVLKNIPRQALLAPSHAYHQLRSQRFSLGDRVVSALNFGKVRLFNRGTVVGINSETTKVTLDVLFDHEFDAGNTLNGRCETKRGLTVDVGSVVNLTNRQLVYQTKKSMAMKNTKAPNGKAPLPPKSVWNKSGQSSQGPVKGKVQIMQRPKENKLQASIQKNVPKPQQNPQSQPQQAQQPASGKSEENRAMSNELLAMLKGSGSEQQPAAENKDNEVVQDQDLSKKIQGKKNNAKVLDALYNAYMPQPPNGAPLPMPPQVGPPIPPPEIVGAVHGGFMAPPPPPNFVPQGYYPPPPPPQHYDMAGSADLMKQLHIGEQNGTQQHPDSSNNRSRGRGRGRGRGNNRGRGRGGRGRGN</sequence>
<dbReference type="Pfam" id="PF18332">
    <property type="entry name" value="XRN1_D1"/>
    <property type="match status" value="1"/>
</dbReference>
<feature type="domain" description="Xrn1 helical" evidence="8">
    <location>
        <begin position="213"/>
        <end position="614"/>
    </location>
</feature>
<feature type="compositionally biased region" description="Pro residues" evidence="6">
    <location>
        <begin position="1353"/>
        <end position="1365"/>
    </location>
</feature>
<evidence type="ECO:0000259" key="7">
    <source>
        <dbReference type="Pfam" id="PF03159"/>
    </source>
</evidence>
<feature type="region of interest" description="Disordered" evidence="6">
    <location>
        <begin position="1171"/>
        <end position="1254"/>
    </location>
</feature>
<dbReference type="PANTHER" id="PTHR12341">
    <property type="entry name" value="5'-&gt;3' EXORIBONUCLEASE"/>
    <property type="match status" value="1"/>
</dbReference>
<feature type="domain" description="Exoribonuclease Xrn1 D2/D3" evidence="11">
    <location>
        <begin position="846"/>
        <end position="1064"/>
    </location>
</feature>
<dbReference type="GO" id="GO:0004534">
    <property type="term" value="F:5'-3' RNA exonuclease activity"/>
    <property type="evidence" value="ECO:0007669"/>
    <property type="project" value="TreeGrafter"/>
</dbReference>
<organism evidence="12 13">
    <name type="scientific">Trichomonascus ciferrii</name>
    <dbReference type="NCBI Taxonomy" id="44093"/>
    <lineage>
        <taxon>Eukaryota</taxon>
        <taxon>Fungi</taxon>
        <taxon>Dikarya</taxon>
        <taxon>Ascomycota</taxon>
        <taxon>Saccharomycotina</taxon>
        <taxon>Dipodascomycetes</taxon>
        <taxon>Dipodascales</taxon>
        <taxon>Trichomonascaceae</taxon>
        <taxon>Trichomonascus</taxon>
        <taxon>Trichomonascus ciferrii complex</taxon>
    </lineage>
</organism>
<evidence type="ECO:0000256" key="4">
    <source>
        <dbReference type="ARBA" id="ARBA00038299"/>
    </source>
</evidence>